<gene>
    <name evidence="2" type="ORF">H0E87_000320</name>
</gene>
<evidence type="ECO:0000313" key="2">
    <source>
        <dbReference type="EMBL" id="KAH8518421.1"/>
    </source>
</evidence>
<dbReference type="AlphaFoldDB" id="A0A8T2ZM97"/>
<reference evidence="2" key="1">
    <citation type="journal article" date="2021" name="J. Hered.">
        <title>Genome Assembly of Salicaceae Populus deltoides (Eastern Cottonwood) I-69 Based on Nanopore Sequencing and Hi-C Technologies.</title>
        <authorList>
            <person name="Bai S."/>
            <person name="Wu H."/>
            <person name="Zhang J."/>
            <person name="Pan Z."/>
            <person name="Zhao W."/>
            <person name="Li Z."/>
            <person name="Tong C."/>
        </authorList>
    </citation>
    <scope>NUCLEOTIDE SEQUENCE</scope>
    <source>
        <tissue evidence="2">Leaf</tissue>
    </source>
</reference>
<evidence type="ECO:0000313" key="3">
    <source>
        <dbReference type="Proteomes" id="UP000807159"/>
    </source>
</evidence>
<protein>
    <submittedName>
        <fullName evidence="2">Uncharacterized protein</fullName>
    </submittedName>
</protein>
<feature type="region of interest" description="Disordered" evidence="1">
    <location>
        <begin position="208"/>
        <end position="249"/>
    </location>
</feature>
<proteinExistence type="predicted"/>
<sequence length="347" mass="38743">NWNLFSQSGILETLSSAIGPVFFKHVHAYGLGFINHDLKKSNKIWRSLKCSKHELYDYSNPDDSAVPFSRVGPDKKQAQPKASSAQVIRPTPKLTRHTILAQNQSQNTHQQSFSAFIRDLAEPQEVVEMEMAGKIKDKKLRRTRGLAPKYSFNKRKNVMKVRSVAANISDGEPNLLAIKVTSTHNNTPLQDTISSPVIESSSVEKNHNYTSMDDETNGKHLHLPPLLNPQSSPQTSAYTPNESANGNNHKIRKLKLLQASGSVANTMEDCDSSDSLNPGIQQGNIRFQITSMKHPDNGFDSEKETQEMIQDAVALGLGNPQELKGYEEGIMRNIDREVDEWTLVNQL</sequence>
<feature type="region of interest" description="Disordered" evidence="1">
    <location>
        <begin position="66"/>
        <end position="87"/>
    </location>
</feature>
<keyword evidence="3" id="KW-1185">Reference proteome</keyword>
<dbReference type="Proteomes" id="UP000807159">
    <property type="component" value="Chromosome 1"/>
</dbReference>
<name>A0A8T2ZM97_POPDE</name>
<feature type="compositionally biased region" description="Low complexity" evidence="1">
    <location>
        <begin position="223"/>
        <end position="234"/>
    </location>
</feature>
<organism evidence="2 3">
    <name type="scientific">Populus deltoides</name>
    <name type="common">Eastern poplar</name>
    <name type="synonym">Eastern cottonwood</name>
    <dbReference type="NCBI Taxonomy" id="3696"/>
    <lineage>
        <taxon>Eukaryota</taxon>
        <taxon>Viridiplantae</taxon>
        <taxon>Streptophyta</taxon>
        <taxon>Embryophyta</taxon>
        <taxon>Tracheophyta</taxon>
        <taxon>Spermatophyta</taxon>
        <taxon>Magnoliopsida</taxon>
        <taxon>eudicotyledons</taxon>
        <taxon>Gunneridae</taxon>
        <taxon>Pentapetalae</taxon>
        <taxon>rosids</taxon>
        <taxon>fabids</taxon>
        <taxon>Malpighiales</taxon>
        <taxon>Salicaceae</taxon>
        <taxon>Saliceae</taxon>
        <taxon>Populus</taxon>
    </lineage>
</organism>
<dbReference type="EMBL" id="JACEGQ020000001">
    <property type="protein sequence ID" value="KAH8518421.1"/>
    <property type="molecule type" value="Genomic_DNA"/>
</dbReference>
<evidence type="ECO:0000256" key="1">
    <source>
        <dbReference type="SAM" id="MobiDB-lite"/>
    </source>
</evidence>
<feature type="compositionally biased region" description="Polar residues" evidence="1">
    <location>
        <begin position="235"/>
        <end position="248"/>
    </location>
</feature>
<comment type="caution">
    <text evidence="2">The sequence shown here is derived from an EMBL/GenBank/DDBJ whole genome shotgun (WGS) entry which is preliminary data.</text>
</comment>
<feature type="non-terminal residue" evidence="2">
    <location>
        <position position="347"/>
    </location>
</feature>
<accession>A0A8T2ZM97</accession>